<evidence type="ECO:0000256" key="1">
    <source>
        <dbReference type="SAM" id="SignalP"/>
    </source>
</evidence>
<evidence type="ECO:0000313" key="2">
    <source>
        <dbReference type="EMBL" id="KAF2796572.1"/>
    </source>
</evidence>
<feature type="chain" id="PRO_5025610907" description="Secreted protein" evidence="1">
    <location>
        <begin position="17"/>
        <end position="305"/>
    </location>
</feature>
<dbReference type="EMBL" id="MU001827">
    <property type="protein sequence ID" value="KAF2796572.1"/>
    <property type="molecule type" value="Genomic_DNA"/>
</dbReference>
<protein>
    <recommendedName>
        <fullName evidence="4">Secreted protein</fullName>
    </recommendedName>
</protein>
<dbReference type="AlphaFoldDB" id="A0A6A6XJJ2"/>
<organism evidence="2 3">
    <name type="scientific">Melanomma pulvis-pyrius CBS 109.77</name>
    <dbReference type="NCBI Taxonomy" id="1314802"/>
    <lineage>
        <taxon>Eukaryota</taxon>
        <taxon>Fungi</taxon>
        <taxon>Dikarya</taxon>
        <taxon>Ascomycota</taxon>
        <taxon>Pezizomycotina</taxon>
        <taxon>Dothideomycetes</taxon>
        <taxon>Pleosporomycetidae</taxon>
        <taxon>Pleosporales</taxon>
        <taxon>Melanommataceae</taxon>
        <taxon>Melanomma</taxon>
    </lineage>
</organism>
<name>A0A6A6XJJ2_9PLEO</name>
<dbReference type="OrthoDB" id="10568905at2759"/>
<evidence type="ECO:0000313" key="3">
    <source>
        <dbReference type="Proteomes" id="UP000799757"/>
    </source>
</evidence>
<proteinExistence type="predicted"/>
<dbReference type="Proteomes" id="UP000799757">
    <property type="component" value="Unassembled WGS sequence"/>
</dbReference>
<keyword evidence="1" id="KW-0732">Signal</keyword>
<keyword evidence="3" id="KW-1185">Reference proteome</keyword>
<evidence type="ECO:0008006" key="4">
    <source>
        <dbReference type="Google" id="ProtNLM"/>
    </source>
</evidence>
<gene>
    <name evidence="2" type="ORF">K505DRAFT_400901</name>
</gene>
<feature type="signal peptide" evidence="1">
    <location>
        <begin position="1"/>
        <end position="16"/>
    </location>
</feature>
<reference evidence="2" key="1">
    <citation type="journal article" date="2020" name="Stud. Mycol.">
        <title>101 Dothideomycetes genomes: a test case for predicting lifestyles and emergence of pathogens.</title>
        <authorList>
            <person name="Haridas S."/>
            <person name="Albert R."/>
            <person name="Binder M."/>
            <person name="Bloem J."/>
            <person name="Labutti K."/>
            <person name="Salamov A."/>
            <person name="Andreopoulos B."/>
            <person name="Baker S."/>
            <person name="Barry K."/>
            <person name="Bills G."/>
            <person name="Bluhm B."/>
            <person name="Cannon C."/>
            <person name="Castanera R."/>
            <person name="Culley D."/>
            <person name="Daum C."/>
            <person name="Ezra D."/>
            <person name="Gonzalez J."/>
            <person name="Henrissat B."/>
            <person name="Kuo A."/>
            <person name="Liang C."/>
            <person name="Lipzen A."/>
            <person name="Lutzoni F."/>
            <person name="Magnuson J."/>
            <person name="Mondo S."/>
            <person name="Nolan M."/>
            <person name="Ohm R."/>
            <person name="Pangilinan J."/>
            <person name="Park H.-J."/>
            <person name="Ramirez L."/>
            <person name="Alfaro M."/>
            <person name="Sun H."/>
            <person name="Tritt A."/>
            <person name="Yoshinaga Y."/>
            <person name="Zwiers L.-H."/>
            <person name="Turgeon B."/>
            <person name="Goodwin S."/>
            <person name="Spatafora J."/>
            <person name="Crous P."/>
            <person name="Grigoriev I."/>
        </authorList>
    </citation>
    <scope>NUCLEOTIDE SEQUENCE</scope>
    <source>
        <strain evidence="2">CBS 109.77</strain>
    </source>
</reference>
<accession>A0A6A6XJJ2</accession>
<sequence>MKFVLLLAGLLALVTAAPTSPPAFPVSADAKVEAFSKRESLTDATSQVSSILATRNGVRAGAISDISSLLNAAKTSFEMTFPGLVYLCSEHEYRGDCAAFSLNKCVNFDGMSKKAKSIMQAAGAVCAYWSHDDCESGGATTLIKIYSDDHEELRPTLSPLDSMLTSGRCFPPAEWYQHQVDDGEVRAPRGYPLDTARMTKDVTPGSISLCSEHDHKGSCKNFIMGTEGSCVRFNGVYMKAKSLFQPKGTVCQYWPHDECEDGGGPATSLLNIYSFEHDEDRRTLFPYDGLFATGKCWGADQFAAI</sequence>